<reference evidence="1 2" key="1">
    <citation type="journal article" date="2021" name="J. Hered.">
        <title>A chromosome-level genome assembly of the parasitoid wasp, Cotesia glomerata (Hymenoptera: Braconidae).</title>
        <authorList>
            <person name="Pinto B.J."/>
            <person name="Weis J.J."/>
            <person name="Gamble T."/>
            <person name="Ode P.J."/>
            <person name="Paul R."/>
            <person name="Zaspel J.M."/>
        </authorList>
    </citation>
    <scope>NUCLEOTIDE SEQUENCE [LARGE SCALE GENOMIC DNA]</scope>
    <source>
        <strain evidence="1">CgM1</strain>
    </source>
</reference>
<gene>
    <name evidence="1" type="ORF">KQX54_001644</name>
</gene>
<keyword evidence="2" id="KW-1185">Reference proteome</keyword>
<name>A0AAV7IWI7_COTGL</name>
<comment type="caution">
    <text evidence="1">The sequence shown here is derived from an EMBL/GenBank/DDBJ whole genome shotgun (WGS) entry which is preliminary data.</text>
</comment>
<protein>
    <submittedName>
        <fullName evidence="1">Uncharacterized protein</fullName>
    </submittedName>
</protein>
<evidence type="ECO:0000313" key="2">
    <source>
        <dbReference type="Proteomes" id="UP000826195"/>
    </source>
</evidence>
<accession>A0AAV7IWI7</accession>
<proteinExistence type="predicted"/>
<organism evidence="1 2">
    <name type="scientific">Cotesia glomerata</name>
    <name type="common">Lepidopteran parasitic wasp</name>
    <name type="synonym">Apanteles glomeratus</name>
    <dbReference type="NCBI Taxonomy" id="32391"/>
    <lineage>
        <taxon>Eukaryota</taxon>
        <taxon>Metazoa</taxon>
        <taxon>Ecdysozoa</taxon>
        <taxon>Arthropoda</taxon>
        <taxon>Hexapoda</taxon>
        <taxon>Insecta</taxon>
        <taxon>Pterygota</taxon>
        <taxon>Neoptera</taxon>
        <taxon>Endopterygota</taxon>
        <taxon>Hymenoptera</taxon>
        <taxon>Apocrita</taxon>
        <taxon>Ichneumonoidea</taxon>
        <taxon>Braconidae</taxon>
        <taxon>Microgastrinae</taxon>
        <taxon>Cotesia</taxon>
    </lineage>
</organism>
<dbReference type="Proteomes" id="UP000826195">
    <property type="component" value="Unassembled WGS sequence"/>
</dbReference>
<dbReference type="AlphaFoldDB" id="A0AAV7IWI7"/>
<dbReference type="EMBL" id="JAHXZJ010000375">
    <property type="protein sequence ID" value="KAH0559197.1"/>
    <property type="molecule type" value="Genomic_DNA"/>
</dbReference>
<evidence type="ECO:0000313" key="1">
    <source>
        <dbReference type="EMBL" id="KAH0559197.1"/>
    </source>
</evidence>
<sequence>MVIVIHKYLECHEKSRQRCSARGVKNSESPVVSLTKDHNHGQNYDTELIYNFKYQLYHSVTSSTHDLRIIYNEISIRHSRASALVPYISITRTKCIDGAEAIVLQYRGQWKNTFSC</sequence>